<accession>A0A814VJQ2</accession>
<dbReference type="EMBL" id="CAJOAX010001097">
    <property type="protein sequence ID" value="CAF3685323.1"/>
    <property type="molecule type" value="Genomic_DNA"/>
</dbReference>
<dbReference type="SUPFAM" id="SSF51197">
    <property type="entry name" value="Clavaminate synthase-like"/>
    <property type="match status" value="1"/>
</dbReference>
<organism evidence="2 4">
    <name type="scientific">Rotaria sordida</name>
    <dbReference type="NCBI Taxonomy" id="392033"/>
    <lineage>
        <taxon>Eukaryota</taxon>
        <taxon>Metazoa</taxon>
        <taxon>Spiralia</taxon>
        <taxon>Gnathifera</taxon>
        <taxon>Rotifera</taxon>
        <taxon>Eurotatoria</taxon>
        <taxon>Bdelloidea</taxon>
        <taxon>Philodinida</taxon>
        <taxon>Philodinidae</taxon>
        <taxon>Rotaria</taxon>
    </lineage>
</organism>
<feature type="domain" description="JmjC" evidence="1">
    <location>
        <begin position="60"/>
        <end position="219"/>
    </location>
</feature>
<reference evidence="2" key="1">
    <citation type="submission" date="2021-02" db="EMBL/GenBank/DDBJ databases">
        <authorList>
            <person name="Nowell W R."/>
        </authorList>
    </citation>
    <scope>NUCLEOTIDE SEQUENCE</scope>
</reference>
<name>A0A814VJQ2_9BILA</name>
<protein>
    <recommendedName>
        <fullName evidence="1">JmjC domain-containing protein</fullName>
    </recommendedName>
</protein>
<dbReference type="GO" id="GO:0010468">
    <property type="term" value="P:regulation of gene expression"/>
    <property type="evidence" value="ECO:0007669"/>
    <property type="project" value="TreeGrafter"/>
</dbReference>
<evidence type="ECO:0000259" key="1">
    <source>
        <dbReference type="PROSITE" id="PS51184"/>
    </source>
</evidence>
<dbReference type="GO" id="GO:0032452">
    <property type="term" value="F:histone demethylase activity"/>
    <property type="evidence" value="ECO:0007669"/>
    <property type="project" value="TreeGrafter"/>
</dbReference>
<dbReference type="InterPro" id="IPR003347">
    <property type="entry name" value="JmjC_dom"/>
</dbReference>
<dbReference type="EMBL" id="CAJNOO010001728">
    <property type="protein sequence ID" value="CAF1191668.1"/>
    <property type="molecule type" value="Genomic_DNA"/>
</dbReference>
<dbReference type="PANTHER" id="PTHR10694">
    <property type="entry name" value="LYSINE-SPECIFIC DEMETHYLASE"/>
    <property type="match status" value="1"/>
</dbReference>
<dbReference type="Gene3D" id="2.60.120.650">
    <property type="entry name" value="Cupin"/>
    <property type="match status" value="1"/>
</dbReference>
<gene>
    <name evidence="3" type="ORF">OTI717_LOCUS11503</name>
    <name evidence="2" type="ORF">RFH988_LOCUS24090</name>
</gene>
<comment type="caution">
    <text evidence="2">The sequence shown here is derived from an EMBL/GenBank/DDBJ whole genome shotgun (WGS) entry which is preliminary data.</text>
</comment>
<evidence type="ECO:0000313" key="4">
    <source>
        <dbReference type="Proteomes" id="UP000663882"/>
    </source>
</evidence>
<dbReference type="OrthoDB" id="8951118at2759"/>
<sequence>MNKDDPVYFVQKADHIDESTQQSLLVTDECNFWSSLSCSGNKRRQTNISILPNQSFFYQKRSRLYFDIHRLPYQSLLKLGGSKLTRRFVPSVKRAHGPGAIFPLTSAEQHLFSVDYHHEGGAHHWYIIPTSEREVLQRIIDHQNSSVCLDHGQLFIDPSVLDKNHIRYHRIIQHPNEFIVLSAGTLAQSFTEDASWSESIAFALPSWIEEGHVNVSVSPCQCNIPQDSLPETIDITLFKHELIQTYITSHLNIITNDTSLALKGS</sequence>
<dbReference type="GO" id="GO:0000785">
    <property type="term" value="C:chromatin"/>
    <property type="evidence" value="ECO:0007669"/>
    <property type="project" value="TreeGrafter"/>
</dbReference>
<evidence type="ECO:0000313" key="3">
    <source>
        <dbReference type="EMBL" id="CAF3685323.1"/>
    </source>
</evidence>
<proteinExistence type="predicted"/>
<dbReference type="Pfam" id="PF02373">
    <property type="entry name" value="JmjC"/>
    <property type="match status" value="1"/>
</dbReference>
<dbReference type="AlphaFoldDB" id="A0A814VJQ2"/>
<dbReference type="GO" id="GO:0005634">
    <property type="term" value="C:nucleus"/>
    <property type="evidence" value="ECO:0007669"/>
    <property type="project" value="TreeGrafter"/>
</dbReference>
<dbReference type="Proteomes" id="UP000663823">
    <property type="component" value="Unassembled WGS sequence"/>
</dbReference>
<evidence type="ECO:0000313" key="2">
    <source>
        <dbReference type="EMBL" id="CAF1191668.1"/>
    </source>
</evidence>
<dbReference type="PROSITE" id="PS51184">
    <property type="entry name" value="JMJC"/>
    <property type="match status" value="1"/>
</dbReference>
<dbReference type="SMART" id="SM00558">
    <property type="entry name" value="JmjC"/>
    <property type="match status" value="1"/>
</dbReference>
<dbReference type="Proteomes" id="UP000663882">
    <property type="component" value="Unassembled WGS sequence"/>
</dbReference>